<feature type="non-terminal residue" evidence="1">
    <location>
        <position position="24"/>
    </location>
</feature>
<evidence type="ECO:0000313" key="1">
    <source>
        <dbReference type="EMBL" id="EKC76399.1"/>
    </source>
</evidence>
<proteinExistence type="predicted"/>
<gene>
    <name evidence="1" type="ORF">OBE_00860</name>
</gene>
<accession>K1U8T1</accession>
<comment type="caution">
    <text evidence="1">The sequence shown here is derived from an EMBL/GenBank/DDBJ whole genome shotgun (WGS) entry which is preliminary data.</text>
</comment>
<dbReference type="EMBL" id="AJWZ01000587">
    <property type="protein sequence ID" value="EKC76399.1"/>
    <property type="molecule type" value="Genomic_DNA"/>
</dbReference>
<organism evidence="1">
    <name type="scientific">human gut metagenome</name>
    <dbReference type="NCBI Taxonomy" id="408170"/>
    <lineage>
        <taxon>unclassified sequences</taxon>
        <taxon>metagenomes</taxon>
        <taxon>organismal metagenomes</taxon>
    </lineage>
</organism>
<dbReference type="AlphaFoldDB" id="K1U8T1"/>
<protein>
    <submittedName>
        <fullName evidence="1">Uncharacterized protein</fullName>
    </submittedName>
</protein>
<reference evidence="1" key="1">
    <citation type="journal article" date="2013" name="Environ. Microbiol.">
        <title>Microbiota from the distal guts of lean and obese adolescents exhibit partial functional redundancy besides clear differences in community structure.</title>
        <authorList>
            <person name="Ferrer M."/>
            <person name="Ruiz A."/>
            <person name="Lanza F."/>
            <person name="Haange S.B."/>
            <person name="Oberbach A."/>
            <person name="Till H."/>
            <person name="Bargiela R."/>
            <person name="Campoy C."/>
            <person name="Segura M.T."/>
            <person name="Richter M."/>
            <person name="von Bergen M."/>
            <person name="Seifert J."/>
            <person name="Suarez A."/>
        </authorList>
    </citation>
    <scope>NUCLEOTIDE SEQUENCE</scope>
</reference>
<name>K1U8T1_9ZZZZ</name>
<sequence>MECCRNAGIALPVVAIGGITAADV</sequence>